<evidence type="ECO:0000313" key="4">
    <source>
        <dbReference type="EMBL" id="SUZ59923.1"/>
    </source>
</evidence>
<reference evidence="4" key="1">
    <citation type="submission" date="2018-05" db="EMBL/GenBank/DDBJ databases">
        <authorList>
            <person name="Lanie J.A."/>
            <person name="Ng W.-L."/>
            <person name="Kazmierczak K.M."/>
            <person name="Andrzejewski T.M."/>
            <person name="Davidsen T.M."/>
            <person name="Wayne K.J."/>
            <person name="Tettelin H."/>
            <person name="Glass J.I."/>
            <person name="Rusch D."/>
            <person name="Podicherti R."/>
            <person name="Tsui H.-C.T."/>
            <person name="Winkler M.E."/>
        </authorList>
    </citation>
    <scope>NUCLEOTIDE SEQUENCE</scope>
</reference>
<dbReference type="GO" id="GO:0004499">
    <property type="term" value="F:N,N-dimethylaniline monooxygenase activity"/>
    <property type="evidence" value="ECO:0007669"/>
    <property type="project" value="InterPro"/>
</dbReference>
<dbReference type="GO" id="GO:0050661">
    <property type="term" value="F:NADP binding"/>
    <property type="evidence" value="ECO:0007669"/>
    <property type="project" value="InterPro"/>
</dbReference>
<feature type="non-terminal residue" evidence="4">
    <location>
        <position position="1"/>
    </location>
</feature>
<gene>
    <name evidence="4" type="ORF">METZ01_LOCUS12777</name>
</gene>
<organism evidence="4">
    <name type="scientific">marine metagenome</name>
    <dbReference type="NCBI Taxonomy" id="408172"/>
    <lineage>
        <taxon>unclassified sequences</taxon>
        <taxon>metagenomes</taxon>
        <taxon>ecological metagenomes</taxon>
    </lineage>
</organism>
<dbReference type="EMBL" id="UINC01000709">
    <property type="protein sequence ID" value="SUZ59923.1"/>
    <property type="molecule type" value="Genomic_DNA"/>
</dbReference>
<name>A0A381P2M9_9ZZZZ</name>
<dbReference type="SUPFAM" id="SSF51905">
    <property type="entry name" value="FAD/NAD(P)-binding domain"/>
    <property type="match status" value="1"/>
</dbReference>
<protein>
    <recommendedName>
        <fullName evidence="5">FAD/NAD(P)-binding domain-containing protein</fullName>
    </recommendedName>
</protein>
<dbReference type="GO" id="GO:0050660">
    <property type="term" value="F:flavin adenine dinucleotide binding"/>
    <property type="evidence" value="ECO:0007669"/>
    <property type="project" value="InterPro"/>
</dbReference>
<dbReference type="InterPro" id="IPR051209">
    <property type="entry name" value="FAD-bind_Monooxygenase_sf"/>
</dbReference>
<proteinExistence type="predicted"/>
<dbReference type="PANTHER" id="PTHR42877:SF4">
    <property type="entry name" value="FAD_NAD(P)-BINDING DOMAIN-CONTAINING PROTEIN-RELATED"/>
    <property type="match status" value="1"/>
</dbReference>
<dbReference type="PANTHER" id="PTHR42877">
    <property type="entry name" value="L-ORNITHINE N(5)-MONOOXYGENASE-RELATED"/>
    <property type="match status" value="1"/>
</dbReference>
<sequence length="539" mass="58826">VLQVAGLSTLRLDPHRADLHTPQDNPADFVPVPAPVVLTAVTRPAMGRDAQGQTTGRRELSFAVIGAGMSGILSTIKLWEHGYSNVTVYEKADGLGGTWRENTYPGVACDVPSALYSYSFAPNAEWTHRFSSGAEILTYLEGVAASNAVPGSVRFGEEVIRCDFVDGRWHLETSLGAHDVVDVVIAATGVLHHPYLPDIDGLDSFAGRTVHTARWDATVPIDGQRVGIVGTGSSAIQMVAAVADRVARLHLFQRTAQWVMPQENPAYTDGERQAFRDDPTVMHVLHEDISEMFANGFSNAVVDAESEGMRMIEAACLTNLEDSVTDVELRERLRPDYRAACKRLVVSPDFYGAIQHPNAELVTDAIECVEPEGVRTADGRVHALDVLVLATGFRVDRFMRPMEVVGPTGARLSEIWADRPTAYKSISIPGIPNFFMLNGPNGPVGNFSLIEVAELQFAFILKLLERLRSGGCARISATAEATEAFEATRVEAAKGTVWATGCRSWYLDDRGVPAAWPWTFQRFREVMAEPDIGDFDLKG</sequence>
<keyword evidence="1" id="KW-0285">Flavoprotein</keyword>
<dbReference type="Pfam" id="PF00743">
    <property type="entry name" value="FMO-like"/>
    <property type="match status" value="1"/>
</dbReference>
<evidence type="ECO:0008006" key="5">
    <source>
        <dbReference type="Google" id="ProtNLM"/>
    </source>
</evidence>
<accession>A0A381P2M9</accession>
<keyword evidence="3" id="KW-0560">Oxidoreductase</keyword>
<dbReference type="InterPro" id="IPR020946">
    <property type="entry name" value="Flavin_mOase-like"/>
</dbReference>
<dbReference type="Gene3D" id="3.50.50.60">
    <property type="entry name" value="FAD/NAD(P)-binding domain"/>
    <property type="match status" value="2"/>
</dbReference>
<evidence type="ECO:0000256" key="2">
    <source>
        <dbReference type="ARBA" id="ARBA00022827"/>
    </source>
</evidence>
<evidence type="ECO:0000256" key="1">
    <source>
        <dbReference type="ARBA" id="ARBA00022630"/>
    </source>
</evidence>
<dbReference type="AlphaFoldDB" id="A0A381P2M9"/>
<keyword evidence="2" id="KW-0274">FAD</keyword>
<dbReference type="InterPro" id="IPR036188">
    <property type="entry name" value="FAD/NAD-bd_sf"/>
</dbReference>
<evidence type="ECO:0000256" key="3">
    <source>
        <dbReference type="ARBA" id="ARBA00023002"/>
    </source>
</evidence>